<feature type="active site" evidence="9">
    <location>
        <position position="148"/>
    </location>
</feature>
<dbReference type="SUPFAM" id="SSF55060">
    <property type="entry name" value="GHMP Kinase, C-terminal domain"/>
    <property type="match status" value="1"/>
</dbReference>
<gene>
    <name evidence="9 12" type="primary">ispE</name>
    <name evidence="12" type="ORF">Fuma_01096</name>
</gene>
<dbReference type="GO" id="GO:0005524">
    <property type="term" value="F:ATP binding"/>
    <property type="evidence" value="ECO:0007669"/>
    <property type="project" value="UniProtKB-UniRule"/>
</dbReference>
<comment type="similarity">
    <text evidence="1 9">Belongs to the GHMP kinase family. IspE subfamily.</text>
</comment>
<keyword evidence="4 9" id="KW-0808">Transferase</keyword>
<feature type="binding site" evidence="9">
    <location>
        <begin position="106"/>
        <end position="116"/>
    </location>
    <ligand>
        <name>ATP</name>
        <dbReference type="ChEBI" id="CHEBI:30616"/>
    </ligand>
</feature>
<keyword evidence="9" id="KW-0414">Isoprene biosynthesis</keyword>
<dbReference type="UniPathway" id="UPA00056">
    <property type="reaction ID" value="UER00094"/>
</dbReference>
<dbReference type="OrthoDB" id="9809438at2"/>
<dbReference type="NCBIfam" id="TIGR00154">
    <property type="entry name" value="ispE"/>
    <property type="match status" value="1"/>
</dbReference>
<accession>A0A1P8WBR5</accession>
<feature type="domain" description="GHMP kinase N-terminal" evidence="10">
    <location>
        <begin position="78"/>
        <end position="149"/>
    </location>
</feature>
<comment type="catalytic activity">
    <reaction evidence="9">
        <text>4-CDP-2-C-methyl-D-erythritol + ATP = 4-CDP-2-C-methyl-D-erythritol 2-phosphate + ADP + H(+)</text>
        <dbReference type="Rhea" id="RHEA:18437"/>
        <dbReference type="ChEBI" id="CHEBI:15378"/>
        <dbReference type="ChEBI" id="CHEBI:30616"/>
        <dbReference type="ChEBI" id="CHEBI:57823"/>
        <dbReference type="ChEBI" id="CHEBI:57919"/>
        <dbReference type="ChEBI" id="CHEBI:456216"/>
        <dbReference type="EC" id="2.7.1.148"/>
    </reaction>
</comment>
<evidence type="ECO:0000256" key="5">
    <source>
        <dbReference type="ARBA" id="ARBA00022741"/>
    </source>
</evidence>
<dbReference type="GO" id="GO:0019288">
    <property type="term" value="P:isopentenyl diphosphate biosynthetic process, methylerythritol 4-phosphate pathway"/>
    <property type="evidence" value="ECO:0007669"/>
    <property type="project" value="UniProtKB-UniRule"/>
</dbReference>
<dbReference type="InterPro" id="IPR036554">
    <property type="entry name" value="GHMP_kinase_C_sf"/>
</dbReference>
<dbReference type="Gene3D" id="3.30.70.890">
    <property type="entry name" value="GHMP kinase, C-terminal domain"/>
    <property type="match status" value="1"/>
</dbReference>
<dbReference type="InterPro" id="IPR014721">
    <property type="entry name" value="Ribsml_uS5_D2-typ_fold_subgr"/>
</dbReference>
<keyword evidence="5 9" id="KW-0547">Nucleotide-binding</keyword>
<dbReference type="EMBL" id="CP017641">
    <property type="protein sequence ID" value="APZ91508.1"/>
    <property type="molecule type" value="Genomic_DNA"/>
</dbReference>
<evidence type="ECO:0000259" key="11">
    <source>
        <dbReference type="Pfam" id="PF08544"/>
    </source>
</evidence>
<dbReference type="Gene3D" id="3.30.230.10">
    <property type="match status" value="1"/>
</dbReference>
<dbReference type="InterPro" id="IPR020568">
    <property type="entry name" value="Ribosomal_Su5_D2-typ_SF"/>
</dbReference>
<evidence type="ECO:0000259" key="10">
    <source>
        <dbReference type="Pfam" id="PF00288"/>
    </source>
</evidence>
<comment type="pathway">
    <text evidence="9">Isoprenoid biosynthesis; isopentenyl diphosphate biosynthesis via DXP pathway; isopentenyl diphosphate from 1-deoxy-D-xylulose 5-phosphate: step 3/6.</text>
</comment>
<evidence type="ECO:0000256" key="1">
    <source>
        <dbReference type="ARBA" id="ARBA00009684"/>
    </source>
</evidence>
<dbReference type="PANTHER" id="PTHR43527:SF2">
    <property type="entry name" value="4-DIPHOSPHOCYTIDYL-2-C-METHYL-D-ERYTHRITOL KINASE, CHLOROPLASTIC"/>
    <property type="match status" value="1"/>
</dbReference>
<evidence type="ECO:0000256" key="6">
    <source>
        <dbReference type="ARBA" id="ARBA00022777"/>
    </source>
</evidence>
<organism evidence="12 13">
    <name type="scientific">Fuerstiella marisgermanici</name>
    <dbReference type="NCBI Taxonomy" id="1891926"/>
    <lineage>
        <taxon>Bacteria</taxon>
        <taxon>Pseudomonadati</taxon>
        <taxon>Planctomycetota</taxon>
        <taxon>Planctomycetia</taxon>
        <taxon>Planctomycetales</taxon>
        <taxon>Planctomycetaceae</taxon>
        <taxon>Fuerstiella</taxon>
    </lineage>
</organism>
<dbReference type="Pfam" id="PF08544">
    <property type="entry name" value="GHMP_kinases_C"/>
    <property type="match status" value="1"/>
</dbReference>
<evidence type="ECO:0000256" key="8">
    <source>
        <dbReference type="ARBA" id="ARBA00032554"/>
    </source>
</evidence>
<dbReference type="InterPro" id="IPR013750">
    <property type="entry name" value="GHMP_kinase_C_dom"/>
</dbReference>
<name>A0A1P8WBR5_9PLAN</name>
<dbReference type="GO" id="GO:0050515">
    <property type="term" value="F:4-(cytidine 5'-diphospho)-2-C-methyl-D-erythritol kinase activity"/>
    <property type="evidence" value="ECO:0007669"/>
    <property type="project" value="UniProtKB-UniRule"/>
</dbReference>
<keyword evidence="6 9" id="KW-0418">Kinase</keyword>
<evidence type="ECO:0000256" key="3">
    <source>
        <dbReference type="ARBA" id="ARBA00017473"/>
    </source>
</evidence>
<reference evidence="12 13" key="1">
    <citation type="journal article" date="2016" name="Front. Microbiol.">
        <title>Fuerstia marisgermanicae gen. nov., sp. nov., an Unusual Member of the Phylum Planctomycetes from the German Wadden Sea.</title>
        <authorList>
            <person name="Kohn T."/>
            <person name="Heuer A."/>
            <person name="Jogler M."/>
            <person name="Vollmers J."/>
            <person name="Boedeker C."/>
            <person name="Bunk B."/>
            <person name="Rast P."/>
            <person name="Borchert D."/>
            <person name="Glockner I."/>
            <person name="Freese H.M."/>
            <person name="Klenk H.P."/>
            <person name="Overmann J."/>
            <person name="Kaster A.K."/>
            <person name="Rohde M."/>
            <person name="Wiegand S."/>
            <person name="Jogler C."/>
        </authorList>
    </citation>
    <scope>NUCLEOTIDE SEQUENCE [LARGE SCALE GENOMIC DNA]</scope>
    <source>
        <strain evidence="12 13">NH11</strain>
    </source>
</reference>
<sequence length="294" mass="31749">MLNTATSICLSAPAKLNVFLEVLGKRDDGFHELESVMLRTDLCDVLHFEATSDDQLTLRVANSDPTHVAADFPLDESNLILRAARALQQATASTLGAAITIDKRIPAEAGLAGGSSNAATTLLGLNQLWNLKLPKSELHRLAATLGSDVNFFVEDCRAAVCRGRGEQIEPIPMAGSLSFVVARPPVGNSTPDVFRRLGPAYEHRSFQPVSDVLASGRLQNLADVAYNRLTEPARSLNPGMAKLMQQMNERCSRPVFMSGSGSTCFLIAHTPREARRMLTPLVGLNTAFLAVVRI</sequence>
<keyword evidence="13" id="KW-1185">Reference proteome</keyword>
<feature type="domain" description="GHMP kinase C-terminal" evidence="11">
    <location>
        <begin position="214"/>
        <end position="278"/>
    </location>
</feature>
<dbReference type="AlphaFoldDB" id="A0A1P8WBR5"/>
<evidence type="ECO:0000256" key="9">
    <source>
        <dbReference type="HAMAP-Rule" id="MF_00061"/>
    </source>
</evidence>
<keyword evidence="7 9" id="KW-0067">ATP-binding</keyword>
<comment type="function">
    <text evidence="9">Catalyzes the phosphorylation of the position 2 hydroxy group of 4-diphosphocytidyl-2C-methyl-D-erythritol.</text>
</comment>
<evidence type="ECO:0000256" key="4">
    <source>
        <dbReference type="ARBA" id="ARBA00022679"/>
    </source>
</evidence>
<evidence type="ECO:0000313" key="12">
    <source>
        <dbReference type="EMBL" id="APZ91508.1"/>
    </source>
</evidence>
<evidence type="ECO:0000256" key="2">
    <source>
        <dbReference type="ARBA" id="ARBA00012052"/>
    </source>
</evidence>
<dbReference type="RefSeq" id="WP_158520859.1">
    <property type="nucleotide sequence ID" value="NZ_CP017641.1"/>
</dbReference>
<dbReference type="GO" id="GO:0016114">
    <property type="term" value="P:terpenoid biosynthetic process"/>
    <property type="evidence" value="ECO:0007669"/>
    <property type="project" value="UniProtKB-UniRule"/>
</dbReference>
<dbReference type="InterPro" id="IPR004424">
    <property type="entry name" value="IspE"/>
</dbReference>
<feature type="active site" evidence="9">
    <location>
        <position position="15"/>
    </location>
</feature>
<evidence type="ECO:0000256" key="7">
    <source>
        <dbReference type="ARBA" id="ARBA00022840"/>
    </source>
</evidence>
<proteinExistence type="inferred from homology"/>
<dbReference type="EC" id="2.7.1.148" evidence="2 9"/>
<dbReference type="InterPro" id="IPR006204">
    <property type="entry name" value="GHMP_kinase_N_dom"/>
</dbReference>
<dbReference type="HAMAP" id="MF_00061">
    <property type="entry name" value="IspE"/>
    <property type="match status" value="1"/>
</dbReference>
<dbReference type="PIRSF" id="PIRSF010376">
    <property type="entry name" value="IspE"/>
    <property type="match status" value="1"/>
</dbReference>
<protein>
    <recommendedName>
        <fullName evidence="3 9">4-diphosphocytidyl-2-C-methyl-D-erythritol kinase</fullName>
        <shortName evidence="9">CMK</shortName>
        <ecNumber evidence="2 9">2.7.1.148</ecNumber>
    </recommendedName>
    <alternativeName>
        <fullName evidence="8 9">4-(cytidine-5'-diphospho)-2-C-methyl-D-erythritol kinase</fullName>
    </alternativeName>
</protein>
<dbReference type="Proteomes" id="UP000187735">
    <property type="component" value="Chromosome"/>
</dbReference>
<dbReference type="KEGG" id="fmr:Fuma_01096"/>
<dbReference type="STRING" id="1891926.Fuma_01096"/>
<evidence type="ECO:0000313" key="13">
    <source>
        <dbReference type="Proteomes" id="UP000187735"/>
    </source>
</evidence>
<dbReference type="Pfam" id="PF00288">
    <property type="entry name" value="GHMP_kinases_N"/>
    <property type="match status" value="1"/>
</dbReference>
<dbReference type="PANTHER" id="PTHR43527">
    <property type="entry name" value="4-DIPHOSPHOCYTIDYL-2-C-METHYL-D-ERYTHRITOL KINASE, CHLOROPLASTIC"/>
    <property type="match status" value="1"/>
</dbReference>
<dbReference type="SUPFAM" id="SSF54211">
    <property type="entry name" value="Ribosomal protein S5 domain 2-like"/>
    <property type="match status" value="1"/>
</dbReference>